<protein>
    <recommendedName>
        <fullName evidence="2">DUF4395 domain-containing protein</fullName>
    </recommendedName>
</protein>
<feature type="transmembrane region" description="Helical" evidence="1">
    <location>
        <begin position="249"/>
        <end position="268"/>
    </location>
</feature>
<dbReference type="Proteomes" id="UP000241769">
    <property type="component" value="Unassembled WGS sequence"/>
</dbReference>
<evidence type="ECO:0000313" key="4">
    <source>
        <dbReference type="Proteomes" id="UP000241769"/>
    </source>
</evidence>
<evidence type="ECO:0000313" key="3">
    <source>
        <dbReference type="EMBL" id="PRP89564.1"/>
    </source>
</evidence>
<name>A0A2P6P040_9EUKA</name>
<dbReference type="InterPro" id="IPR025508">
    <property type="entry name" value="DUF4395"/>
</dbReference>
<sequence length="691" mass="77506">MEKSFTERLDKWTISQLQISSRIHKSSGKIMWWTYRGLKSIQHMKLAIATTNVNIYDELRRPPEDVTRHTLPFYVQAPNYTMNTNASSPSSWTRLRTHKIHLEPLIQPIPPPWFNTDSHQYDANLQNILSSSAHQRILTSLTYSRSLPWNDDRRALRHSAMDPRLCWTDAWSQPLSTFFYAACLWTTAGCITCIARLVITISRRGFSRSLDVLLFPEVLASAVLVAYSFGMATSNGRLPVVVSEMLFSLPPALNAGSHATFAAFLILIHRASPDRLKKPTTLYKRAAIIGGMQTIIVLSGFIAGVVYLHFHPQNGRWSYLISASPVAVVLLGFVVTILHLMRALEKKSSRFRRKIWMSVRYCLLYQIIWIVSFVAYVSSYYNITSISSPAAWMTLLSLQLFSTVSSMNEICKTLSKDQFTAEGIQMLKPKLIITVPQSGASKDAVVRVADESISESNSAGPRCESGVCPPIHIVNLATAREIAAPVWKRPPTKWSDLFTFPHPVNENEARIHAVFVCIMCGIIMIVGAVRPEVSCWWLYAYMLFGFVARFAAGPRFDPQAWFIVVFIVPRLHIKPIYVAGPPKRFAQFCGVVCCSASFVLYMVEQRIAAFWILGMLLVLSFVQARHDICVGCFAWHLFSLTGLMSEGLVTKSTAAFQVQEAKASAINLTIESQTTASSQVAQTEEVDNEPG</sequence>
<feature type="transmembrane region" description="Helical" evidence="1">
    <location>
        <begin position="210"/>
        <end position="229"/>
    </location>
</feature>
<gene>
    <name evidence="3" type="ORF">PROFUN_00828</name>
</gene>
<comment type="caution">
    <text evidence="3">The sequence shown here is derived from an EMBL/GenBank/DDBJ whole genome shotgun (WGS) entry which is preliminary data.</text>
</comment>
<organism evidence="3 4">
    <name type="scientific">Planoprotostelium fungivorum</name>
    <dbReference type="NCBI Taxonomy" id="1890364"/>
    <lineage>
        <taxon>Eukaryota</taxon>
        <taxon>Amoebozoa</taxon>
        <taxon>Evosea</taxon>
        <taxon>Variosea</taxon>
        <taxon>Cavosteliida</taxon>
        <taxon>Cavosteliaceae</taxon>
        <taxon>Planoprotostelium</taxon>
    </lineage>
</organism>
<feature type="transmembrane region" description="Helical" evidence="1">
    <location>
        <begin position="511"/>
        <end position="530"/>
    </location>
</feature>
<dbReference type="AlphaFoldDB" id="A0A2P6P040"/>
<dbReference type="Pfam" id="PF14340">
    <property type="entry name" value="DUF4395"/>
    <property type="match status" value="1"/>
</dbReference>
<keyword evidence="1" id="KW-1133">Transmembrane helix</keyword>
<keyword evidence="1" id="KW-0472">Membrane</keyword>
<dbReference type="EMBL" id="MDYQ01000002">
    <property type="protein sequence ID" value="PRP89564.1"/>
    <property type="molecule type" value="Genomic_DNA"/>
</dbReference>
<feature type="transmembrane region" description="Helical" evidence="1">
    <location>
        <begin position="536"/>
        <end position="553"/>
    </location>
</feature>
<dbReference type="OrthoDB" id="196547at2759"/>
<evidence type="ECO:0000256" key="1">
    <source>
        <dbReference type="SAM" id="Phobius"/>
    </source>
</evidence>
<feature type="transmembrane region" description="Helical" evidence="1">
    <location>
        <begin position="178"/>
        <end position="198"/>
    </location>
</feature>
<evidence type="ECO:0000259" key="2">
    <source>
        <dbReference type="Pfam" id="PF14340"/>
    </source>
</evidence>
<accession>A0A2P6P040</accession>
<proteinExistence type="predicted"/>
<feature type="transmembrane region" description="Helical" evidence="1">
    <location>
        <begin position="362"/>
        <end position="383"/>
    </location>
</feature>
<dbReference type="InParanoid" id="A0A2P6P040"/>
<keyword evidence="4" id="KW-1185">Reference proteome</keyword>
<keyword evidence="1" id="KW-0812">Transmembrane</keyword>
<feature type="transmembrane region" description="Helical" evidence="1">
    <location>
        <begin position="288"/>
        <end position="310"/>
    </location>
</feature>
<feature type="transmembrane region" description="Helical" evidence="1">
    <location>
        <begin position="610"/>
        <end position="638"/>
    </location>
</feature>
<reference evidence="3 4" key="1">
    <citation type="journal article" date="2018" name="Genome Biol. Evol.">
        <title>Multiple Roots of Fruiting Body Formation in Amoebozoa.</title>
        <authorList>
            <person name="Hillmann F."/>
            <person name="Forbes G."/>
            <person name="Novohradska S."/>
            <person name="Ferling I."/>
            <person name="Riege K."/>
            <person name="Groth M."/>
            <person name="Westermann M."/>
            <person name="Marz M."/>
            <person name="Spaller T."/>
            <person name="Winckler T."/>
            <person name="Schaap P."/>
            <person name="Glockner G."/>
        </authorList>
    </citation>
    <scope>NUCLEOTIDE SEQUENCE [LARGE SCALE GENOMIC DNA]</scope>
    <source>
        <strain evidence="3 4">Jena</strain>
    </source>
</reference>
<feature type="transmembrane region" description="Helical" evidence="1">
    <location>
        <begin position="316"/>
        <end position="341"/>
    </location>
</feature>
<feature type="domain" description="DUF4395" evidence="2">
    <location>
        <begin position="504"/>
        <end position="637"/>
    </location>
</feature>